<evidence type="ECO:0000256" key="1">
    <source>
        <dbReference type="SAM" id="Coils"/>
    </source>
</evidence>
<accession>A0A1H5T5W8</accession>
<organism evidence="4 5">
    <name type="scientific">Halpernia humi</name>
    <dbReference type="NCBI Taxonomy" id="493375"/>
    <lineage>
        <taxon>Bacteria</taxon>
        <taxon>Pseudomonadati</taxon>
        <taxon>Bacteroidota</taxon>
        <taxon>Flavobacteriia</taxon>
        <taxon>Flavobacteriales</taxon>
        <taxon>Weeksellaceae</taxon>
        <taxon>Chryseobacterium group</taxon>
        <taxon>Halpernia</taxon>
    </lineage>
</organism>
<keyword evidence="1" id="KW-0175">Coiled coil</keyword>
<dbReference type="SUPFAM" id="SSF52833">
    <property type="entry name" value="Thioredoxin-like"/>
    <property type="match status" value="1"/>
</dbReference>
<evidence type="ECO:0000313" key="4">
    <source>
        <dbReference type="EMBL" id="SEF58195.1"/>
    </source>
</evidence>
<sequence length="442" mass="50840">MNRVFVFGLLLFAFLVSAQQRKKSTNLKSKVTKNITSKNGYTISINTENSDIKALSLKVCTGNIKTTFALDSAKTTGQKQKILLRKSNRIISFPVLLSTQTAGNNIMLFLKNGIEINGKLDSNQLQNITVDDDLNKDFINYQKENDKHKKIFLAQQILAKYPDEGVQTFFHFEMVRLQANDKVNLENAIKNTENAIKFSNKNIAIMPNSYIFLNEYFNNSDNYLDAIFKDLNCTDANFKFYLNWILKNLQYRNSSAEDTQDKYQYILKNYLNTTECKKMFASDIEKIKFQLKENEVLPLDKPLPDFKVKDTAGKIFDFNSYLATHKNITILIFYDPNCEHCIENVPKEVKIIDELESTYKVKLNKIAILYVGALSQWQQFITNSHLENWVNLTSGSDKDSIPNIIPISGTPTFFILDKNGNVIVKNLNQKLLVNEILKMKKK</sequence>
<dbReference type="InterPro" id="IPR036249">
    <property type="entry name" value="Thioredoxin-like_sf"/>
</dbReference>
<proteinExistence type="predicted"/>
<evidence type="ECO:0000259" key="3">
    <source>
        <dbReference type="PROSITE" id="PS51352"/>
    </source>
</evidence>
<feature type="coiled-coil region" evidence="1">
    <location>
        <begin position="175"/>
        <end position="202"/>
    </location>
</feature>
<dbReference type="PROSITE" id="PS51352">
    <property type="entry name" value="THIOREDOXIN_2"/>
    <property type="match status" value="1"/>
</dbReference>
<dbReference type="Gene3D" id="3.40.30.10">
    <property type="entry name" value="Glutaredoxin"/>
    <property type="match status" value="1"/>
</dbReference>
<dbReference type="Pfam" id="PF13905">
    <property type="entry name" value="Thioredoxin_8"/>
    <property type="match status" value="1"/>
</dbReference>
<gene>
    <name evidence="4" type="ORF">SAMN05421847_0376</name>
</gene>
<evidence type="ECO:0000313" key="5">
    <source>
        <dbReference type="Proteomes" id="UP000236738"/>
    </source>
</evidence>
<keyword evidence="5" id="KW-1185">Reference proteome</keyword>
<dbReference type="Proteomes" id="UP000236738">
    <property type="component" value="Unassembled WGS sequence"/>
</dbReference>
<reference evidence="5" key="1">
    <citation type="submission" date="2016-10" db="EMBL/GenBank/DDBJ databases">
        <authorList>
            <person name="Varghese N."/>
            <person name="Submissions S."/>
        </authorList>
    </citation>
    <scope>NUCLEOTIDE SEQUENCE [LARGE SCALE GENOMIC DNA]</scope>
    <source>
        <strain evidence="5">DSM 21580</strain>
    </source>
</reference>
<keyword evidence="2" id="KW-0732">Signal</keyword>
<evidence type="ECO:0000256" key="2">
    <source>
        <dbReference type="SAM" id="SignalP"/>
    </source>
</evidence>
<protein>
    <submittedName>
        <fullName evidence="4">Thioredoxin-like</fullName>
    </submittedName>
</protein>
<feature type="signal peptide" evidence="2">
    <location>
        <begin position="1"/>
        <end position="18"/>
    </location>
</feature>
<dbReference type="OrthoDB" id="997845at2"/>
<dbReference type="EMBL" id="FNUS01000001">
    <property type="protein sequence ID" value="SEF58195.1"/>
    <property type="molecule type" value="Genomic_DNA"/>
</dbReference>
<dbReference type="InterPro" id="IPR013766">
    <property type="entry name" value="Thioredoxin_domain"/>
</dbReference>
<feature type="chain" id="PRO_5009284693" evidence="2">
    <location>
        <begin position="19"/>
        <end position="442"/>
    </location>
</feature>
<dbReference type="RefSeq" id="WP_103912413.1">
    <property type="nucleotide sequence ID" value="NZ_FNUS01000001.1"/>
</dbReference>
<dbReference type="AlphaFoldDB" id="A0A1H5T5W8"/>
<dbReference type="InterPro" id="IPR012336">
    <property type="entry name" value="Thioredoxin-like_fold"/>
</dbReference>
<name>A0A1H5T5W8_9FLAO</name>
<feature type="domain" description="Thioredoxin" evidence="3">
    <location>
        <begin position="297"/>
        <end position="442"/>
    </location>
</feature>